<dbReference type="InterPro" id="IPR036942">
    <property type="entry name" value="Beta-barrel_TonB_sf"/>
</dbReference>
<protein>
    <submittedName>
        <fullName evidence="15">TonB-dependent receptor</fullName>
    </submittedName>
</protein>
<evidence type="ECO:0000256" key="9">
    <source>
        <dbReference type="ARBA" id="ARBA00023136"/>
    </source>
</evidence>
<gene>
    <name evidence="15" type="ORF">Q4F19_13135</name>
</gene>
<evidence type="ECO:0000256" key="11">
    <source>
        <dbReference type="PROSITE-ProRule" id="PRU01360"/>
    </source>
</evidence>
<comment type="subcellular location">
    <subcellularLocation>
        <location evidence="1 11">Cell outer membrane</location>
        <topology evidence="1 11">Multi-pass membrane protein</topology>
    </subcellularLocation>
</comment>
<feature type="domain" description="TonB-dependent receptor plug" evidence="14">
    <location>
        <begin position="12"/>
        <end position="114"/>
    </location>
</feature>
<organism evidence="15 16">
    <name type="scientific">Sphingomonas natans</name>
    <dbReference type="NCBI Taxonomy" id="3063330"/>
    <lineage>
        <taxon>Bacteria</taxon>
        <taxon>Pseudomonadati</taxon>
        <taxon>Pseudomonadota</taxon>
        <taxon>Alphaproteobacteria</taxon>
        <taxon>Sphingomonadales</taxon>
        <taxon>Sphingomonadaceae</taxon>
        <taxon>Sphingomonas</taxon>
    </lineage>
</organism>
<comment type="caution">
    <text evidence="15">The sequence shown here is derived from an EMBL/GenBank/DDBJ whole genome shotgun (WGS) entry which is preliminary data.</text>
</comment>
<dbReference type="PANTHER" id="PTHR32552:SF81">
    <property type="entry name" value="TONB-DEPENDENT OUTER MEMBRANE RECEPTOR"/>
    <property type="match status" value="1"/>
</dbReference>
<feature type="domain" description="TonB-dependent receptor-like beta-barrel" evidence="13">
    <location>
        <begin position="238"/>
        <end position="701"/>
    </location>
</feature>
<keyword evidence="16" id="KW-1185">Reference proteome</keyword>
<dbReference type="EMBL" id="JAUOTP010000005">
    <property type="protein sequence ID" value="MDO6415331.1"/>
    <property type="molecule type" value="Genomic_DNA"/>
</dbReference>
<keyword evidence="4" id="KW-0410">Iron transport</keyword>
<keyword evidence="6" id="KW-0408">Iron</keyword>
<keyword evidence="5 11" id="KW-0812">Transmembrane</keyword>
<sequence length="753" mass="81013">MVVTAQRRSESIQRVPVSVTAIAPEVLENRRLNDLTQITRVAPTLQTGLDNTFAIRGVGTTAFAGTIDSSVALAIDDVNYARPGLGGLSFNDVSGVEVLNGPQGLLFGKNASAGLLNISTVRPKIDRWEGITDIEVSNRATPGNDRASWGFQGRQTINVPVGETSALRLNGLYSYQDPVTRFVGTRGSRTETNYEQYSLKAKYLYEPSGGLSLYLIGDYNETHGVAGLYDSTYRQLDPQSIDRAPLAASGITAGPDNFQTAGEGGLWRDVKTGGAQGTIAYTLGSGIQISDIAAWRFYDQDQNNDADYTASNGASRNYTNAHYDQYSNELRIALPTQNRLSGQAGLYYFQSSLDTFNQIGGLNFLPAAAARGYPFCVGVTPVTGARPPVCSVNNDYFLGSDKRYTLDTKSYAAFGQLTFDITDALKAIAGGRVTRDELDIHLAQGQANYFTNLGGPRATIDQSYGNTNFSWKAGAQYQFTPVIMAYGFYGRGYKGPGFNDTAPNATASLAIRPEISNTAEIGLKSSFFNRKLVINVSMFHSKFDDFQVQSFDTILRAFFVQNAAKVTSKGIEANVMLAPVRGLTISATAAVLSSKFDTFPGAQCYPTQTSFGCSATVTTFNASGSTLPVSPKFTNSVDVLYEFPPEGGFKPFVGANWYHRSSFAYALNRAPGTIVGASDIFGANIGFALSSGVRMSLFCKNCTNQHIPSSIITEPGDAAARNAAGVATPRLSYVQQLGRDSVRIVGIASTFRF</sequence>
<dbReference type="Pfam" id="PF00593">
    <property type="entry name" value="TonB_dep_Rec_b-barrel"/>
    <property type="match status" value="1"/>
</dbReference>
<dbReference type="Proteomes" id="UP001169764">
    <property type="component" value="Unassembled WGS sequence"/>
</dbReference>
<keyword evidence="7" id="KW-0406">Ion transport</keyword>
<keyword evidence="2 11" id="KW-0813">Transport</keyword>
<dbReference type="InterPro" id="IPR000531">
    <property type="entry name" value="Beta-barrel_TonB"/>
</dbReference>
<evidence type="ECO:0000256" key="8">
    <source>
        <dbReference type="ARBA" id="ARBA00023077"/>
    </source>
</evidence>
<evidence type="ECO:0000256" key="5">
    <source>
        <dbReference type="ARBA" id="ARBA00022692"/>
    </source>
</evidence>
<evidence type="ECO:0000259" key="13">
    <source>
        <dbReference type="Pfam" id="PF00593"/>
    </source>
</evidence>
<keyword evidence="9 11" id="KW-0472">Membrane</keyword>
<keyword evidence="10 11" id="KW-0998">Cell outer membrane</keyword>
<evidence type="ECO:0000313" key="16">
    <source>
        <dbReference type="Proteomes" id="UP001169764"/>
    </source>
</evidence>
<evidence type="ECO:0000313" key="15">
    <source>
        <dbReference type="EMBL" id="MDO6415331.1"/>
    </source>
</evidence>
<evidence type="ECO:0000256" key="12">
    <source>
        <dbReference type="RuleBase" id="RU003357"/>
    </source>
</evidence>
<proteinExistence type="inferred from homology"/>
<evidence type="ECO:0000256" key="10">
    <source>
        <dbReference type="ARBA" id="ARBA00023237"/>
    </source>
</evidence>
<evidence type="ECO:0000256" key="4">
    <source>
        <dbReference type="ARBA" id="ARBA00022496"/>
    </source>
</evidence>
<evidence type="ECO:0000256" key="6">
    <source>
        <dbReference type="ARBA" id="ARBA00023004"/>
    </source>
</evidence>
<dbReference type="Pfam" id="PF07715">
    <property type="entry name" value="Plug"/>
    <property type="match status" value="1"/>
</dbReference>
<evidence type="ECO:0000259" key="14">
    <source>
        <dbReference type="Pfam" id="PF07715"/>
    </source>
</evidence>
<keyword evidence="3 11" id="KW-1134">Transmembrane beta strand</keyword>
<reference evidence="15" key="1">
    <citation type="submission" date="2023-07" db="EMBL/GenBank/DDBJ databases">
        <authorList>
            <person name="Kim M."/>
        </authorList>
    </citation>
    <scope>NUCLEOTIDE SEQUENCE</scope>
    <source>
        <strain evidence="15">BIUV-7</strain>
    </source>
</reference>
<dbReference type="SUPFAM" id="SSF56935">
    <property type="entry name" value="Porins"/>
    <property type="match status" value="1"/>
</dbReference>
<evidence type="ECO:0000256" key="3">
    <source>
        <dbReference type="ARBA" id="ARBA00022452"/>
    </source>
</evidence>
<evidence type="ECO:0000256" key="1">
    <source>
        <dbReference type="ARBA" id="ARBA00004571"/>
    </source>
</evidence>
<dbReference type="InterPro" id="IPR039426">
    <property type="entry name" value="TonB-dep_rcpt-like"/>
</dbReference>
<evidence type="ECO:0000256" key="2">
    <source>
        <dbReference type="ARBA" id="ARBA00022448"/>
    </source>
</evidence>
<keyword evidence="8 12" id="KW-0798">TonB box</keyword>
<keyword evidence="15" id="KW-0675">Receptor</keyword>
<dbReference type="PROSITE" id="PS52016">
    <property type="entry name" value="TONB_DEPENDENT_REC_3"/>
    <property type="match status" value="1"/>
</dbReference>
<name>A0ABT8YAH3_9SPHN</name>
<dbReference type="InterPro" id="IPR012910">
    <property type="entry name" value="Plug_dom"/>
</dbReference>
<dbReference type="Gene3D" id="2.40.170.20">
    <property type="entry name" value="TonB-dependent receptor, beta-barrel domain"/>
    <property type="match status" value="1"/>
</dbReference>
<evidence type="ECO:0000256" key="7">
    <source>
        <dbReference type="ARBA" id="ARBA00023065"/>
    </source>
</evidence>
<comment type="similarity">
    <text evidence="11 12">Belongs to the TonB-dependent receptor family.</text>
</comment>
<dbReference type="PANTHER" id="PTHR32552">
    <property type="entry name" value="FERRICHROME IRON RECEPTOR-RELATED"/>
    <property type="match status" value="1"/>
</dbReference>
<accession>A0ABT8YAH3</accession>